<dbReference type="GO" id="GO:0000981">
    <property type="term" value="F:DNA-binding transcription factor activity, RNA polymerase II-specific"/>
    <property type="evidence" value="ECO:0007669"/>
    <property type="project" value="InterPro"/>
</dbReference>
<feature type="region of interest" description="Disordered" evidence="7">
    <location>
        <begin position="125"/>
        <end position="162"/>
    </location>
</feature>
<dbReference type="GO" id="GO:0043565">
    <property type="term" value="F:sequence-specific DNA binding"/>
    <property type="evidence" value="ECO:0007669"/>
    <property type="project" value="TreeGrafter"/>
</dbReference>
<keyword evidence="3" id="KW-0805">Transcription regulation</keyword>
<evidence type="ECO:0000256" key="1">
    <source>
        <dbReference type="ARBA" id="ARBA00004123"/>
    </source>
</evidence>
<evidence type="ECO:0000313" key="10">
    <source>
        <dbReference type="Proteomes" id="UP000809789"/>
    </source>
</evidence>
<dbReference type="CDD" id="cd12148">
    <property type="entry name" value="fungal_TF_MHR"/>
    <property type="match status" value="1"/>
</dbReference>
<dbReference type="GO" id="GO:0045944">
    <property type="term" value="P:positive regulation of transcription by RNA polymerase II"/>
    <property type="evidence" value="ECO:0007669"/>
    <property type="project" value="TreeGrafter"/>
</dbReference>
<accession>A0A8K0KSY3</accession>
<dbReference type="PROSITE" id="PS00463">
    <property type="entry name" value="ZN2_CY6_FUNGAL_1"/>
    <property type="match status" value="1"/>
</dbReference>
<keyword evidence="10" id="KW-1185">Reference proteome</keyword>
<evidence type="ECO:0000256" key="5">
    <source>
        <dbReference type="ARBA" id="ARBA00023163"/>
    </source>
</evidence>
<dbReference type="GO" id="GO:0005634">
    <property type="term" value="C:nucleus"/>
    <property type="evidence" value="ECO:0007669"/>
    <property type="project" value="UniProtKB-SubCell"/>
</dbReference>
<name>A0A8K0KSY3_9PEZI</name>
<dbReference type="OrthoDB" id="2579025at2759"/>
<evidence type="ECO:0000256" key="7">
    <source>
        <dbReference type="SAM" id="MobiDB-lite"/>
    </source>
</evidence>
<dbReference type="GO" id="GO:0006351">
    <property type="term" value="P:DNA-templated transcription"/>
    <property type="evidence" value="ECO:0007669"/>
    <property type="project" value="InterPro"/>
</dbReference>
<evidence type="ECO:0000313" key="9">
    <source>
        <dbReference type="EMBL" id="KAG8623336.1"/>
    </source>
</evidence>
<comment type="subcellular location">
    <subcellularLocation>
        <location evidence="1">Nucleus</location>
    </subcellularLocation>
</comment>
<dbReference type="SUPFAM" id="SSF57701">
    <property type="entry name" value="Zn2/Cys6 DNA-binding domain"/>
    <property type="match status" value="1"/>
</dbReference>
<keyword evidence="2" id="KW-0479">Metal-binding</keyword>
<dbReference type="InterPro" id="IPR001138">
    <property type="entry name" value="Zn2Cys6_DnaBD"/>
</dbReference>
<sequence>MDGEDTTPGPAAKKQRRHVSRACDICKTKRAKCDGTQPCGRCQTRQLVCTYESPYLRGSKVPPIQPAVSAGEVVASSPREPEMVMDESEVQVTADVSRESTPNTAEGYLGQSSNLAYSQAARFELTSRPSSPPNDGSGVSVAADTNGAGSQSYQQGRKRGRISHLEKKGVVSSQSYPAFQDPPFPPLNIARYSIPTAERGLEMASWYFDIAVPTYRILHRPSVERLITTMCRSNDWLGGSTAGEVTEDQEPLDSTDECLVLMVWALSCQYAVFPQGRKVPSTAREWLHRKGMEYYQVAELTLEKNKTTLDKMSALQVRFLMTHYLLTTSRLKAAWDLFAIVKNMANNLDLGRLHSTTNSFKSDLSPLNLELRKRAFWSIYTLDTYLCVMLGKSLMFDEVGIYTAHPTADDELIDAHTTYQEYSTGLAQTAGMSLMLCPMAHAHLARIVRKSLKSLYLGPRNDTDQLIVESLGSEMRDWEATLPDFLTMKSTIGLRDVYARQNTVMRLATQHALIMIYRPSLPLSGLAARTSSASSAHLHGFLDSTDLRICQDRCLQAALEVHSICTSLFKKGDVNDHYWYTLYILFCAATVMLVHIAHNPGGLQAHSAWTAAQECCQMERRVSQSNRLARRYVAALEDISKQLKKRFPGAIGHTQDAGSSTKRPLTLDRTMSTDTNYQDPPLGQAPSFSFPENDVDLGFGTNTSPAGQWEHFLDPFLSNEENASFYQFDSLVSGGMDFGFY</sequence>
<dbReference type="AlphaFoldDB" id="A0A8K0KSY3"/>
<dbReference type="PANTHER" id="PTHR47540:SF2">
    <property type="entry name" value="ZN(II)2CYS6 TRANSCRIPTION FACTOR (EUROFUNG)"/>
    <property type="match status" value="1"/>
</dbReference>
<dbReference type="Pfam" id="PF00172">
    <property type="entry name" value="Zn_clus"/>
    <property type="match status" value="1"/>
</dbReference>
<feature type="domain" description="Zn(2)-C6 fungal-type" evidence="8">
    <location>
        <begin position="22"/>
        <end position="51"/>
    </location>
</feature>
<dbReference type="SMART" id="SM00066">
    <property type="entry name" value="GAL4"/>
    <property type="match status" value="1"/>
</dbReference>
<keyword evidence="5" id="KW-0804">Transcription</keyword>
<evidence type="ECO:0000256" key="6">
    <source>
        <dbReference type="ARBA" id="ARBA00023242"/>
    </source>
</evidence>
<dbReference type="GO" id="GO:0008270">
    <property type="term" value="F:zinc ion binding"/>
    <property type="evidence" value="ECO:0007669"/>
    <property type="project" value="InterPro"/>
</dbReference>
<gene>
    <name evidence="9" type="ORF">KVT40_008312</name>
</gene>
<reference evidence="9" key="1">
    <citation type="submission" date="2021-07" db="EMBL/GenBank/DDBJ databases">
        <title>Elsinoe batatas strain:CRI-CJ2 Genome sequencing and assembly.</title>
        <authorList>
            <person name="Huang L."/>
        </authorList>
    </citation>
    <scope>NUCLEOTIDE SEQUENCE</scope>
    <source>
        <strain evidence="9">CRI-CJ2</strain>
    </source>
</reference>
<keyword evidence="4" id="KW-0238">DNA-binding</keyword>
<dbReference type="SMART" id="SM00906">
    <property type="entry name" value="Fungal_trans"/>
    <property type="match status" value="1"/>
</dbReference>
<comment type="caution">
    <text evidence="9">The sequence shown here is derived from an EMBL/GenBank/DDBJ whole genome shotgun (WGS) entry which is preliminary data.</text>
</comment>
<dbReference type="Pfam" id="PF04082">
    <property type="entry name" value="Fungal_trans"/>
    <property type="match status" value="1"/>
</dbReference>
<dbReference type="InterPro" id="IPR036864">
    <property type="entry name" value="Zn2-C6_fun-type_DNA-bd_sf"/>
</dbReference>
<evidence type="ECO:0000256" key="4">
    <source>
        <dbReference type="ARBA" id="ARBA00023125"/>
    </source>
</evidence>
<evidence type="ECO:0000259" key="8">
    <source>
        <dbReference type="PROSITE" id="PS50048"/>
    </source>
</evidence>
<dbReference type="Gene3D" id="4.10.240.10">
    <property type="entry name" value="Zn(2)-C6 fungal-type DNA-binding domain"/>
    <property type="match status" value="1"/>
</dbReference>
<evidence type="ECO:0000256" key="3">
    <source>
        <dbReference type="ARBA" id="ARBA00023015"/>
    </source>
</evidence>
<keyword evidence="6" id="KW-0539">Nucleus</keyword>
<dbReference type="PROSITE" id="PS50048">
    <property type="entry name" value="ZN2_CY6_FUNGAL_2"/>
    <property type="match status" value="1"/>
</dbReference>
<dbReference type="InterPro" id="IPR051711">
    <property type="entry name" value="Stress_Response_Reg"/>
</dbReference>
<dbReference type="CDD" id="cd00067">
    <property type="entry name" value="GAL4"/>
    <property type="match status" value="1"/>
</dbReference>
<dbReference type="PANTHER" id="PTHR47540">
    <property type="entry name" value="THIAMINE REPRESSIBLE GENES REGULATORY PROTEIN THI5"/>
    <property type="match status" value="1"/>
</dbReference>
<dbReference type="Proteomes" id="UP000809789">
    <property type="component" value="Unassembled WGS sequence"/>
</dbReference>
<organism evidence="9 10">
    <name type="scientific">Elsinoe batatas</name>
    <dbReference type="NCBI Taxonomy" id="2601811"/>
    <lineage>
        <taxon>Eukaryota</taxon>
        <taxon>Fungi</taxon>
        <taxon>Dikarya</taxon>
        <taxon>Ascomycota</taxon>
        <taxon>Pezizomycotina</taxon>
        <taxon>Dothideomycetes</taxon>
        <taxon>Dothideomycetidae</taxon>
        <taxon>Myriangiales</taxon>
        <taxon>Elsinoaceae</taxon>
        <taxon>Elsinoe</taxon>
    </lineage>
</organism>
<protein>
    <recommendedName>
        <fullName evidence="8">Zn(2)-C6 fungal-type domain-containing protein</fullName>
    </recommendedName>
</protein>
<proteinExistence type="predicted"/>
<dbReference type="EMBL" id="JAESVG020000010">
    <property type="protein sequence ID" value="KAG8623336.1"/>
    <property type="molecule type" value="Genomic_DNA"/>
</dbReference>
<dbReference type="InterPro" id="IPR007219">
    <property type="entry name" value="XnlR_reg_dom"/>
</dbReference>
<evidence type="ECO:0000256" key="2">
    <source>
        <dbReference type="ARBA" id="ARBA00022723"/>
    </source>
</evidence>